<keyword evidence="1" id="KW-0732">Signal</keyword>
<organism evidence="2 3">
    <name type="scientific">Rhizoclosmatium globosum</name>
    <dbReference type="NCBI Taxonomy" id="329046"/>
    <lineage>
        <taxon>Eukaryota</taxon>
        <taxon>Fungi</taxon>
        <taxon>Fungi incertae sedis</taxon>
        <taxon>Chytridiomycota</taxon>
        <taxon>Chytridiomycota incertae sedis</taxon>
        <taxon>Chytridiomycetes</taxon>
        <taxon>Chytridiales</taxon>
        <taxon>Chytriomycetaceae</taxon>
        <taxon>Rhizoclosmatium</taxon>
    </lineage>
</organism>
<accession>A0A1Y2B0A7</accession>
<evidence type="ECO:0000313" key="3">
    <source>
        <dbReference type="Proteomes" id="UP000193642"/>
    </source>
</evidence>
<evidence type="ECO:0000313" key="2">
    <source>
        <dbReference type="EMBL" id="ORY28251.1"/>
    </source>
</evidence>
<proteinExistence type="predicted"/>
<reference evidence="2 3" key="1">
    <citation type="submission" date="2016-07" db="EMBL/GenBank/DDBJ databases">
        <title>Pervasive Adenine N6-methylation of Active Genes in Fungi.</title>
        <authorList>
            <consortium name="DOE Joint Genome Institute"/>
            <person name="Mondo S.J."/>
            <person name="Dannebaum R.O."/>
            <person name="Kuo R.C."/>
            <person name="Labutti K."/>
            <person name="Haridas S."/>
            <person name="Kuo A."/>
            <person name="Salamov A."/>
            <person name="Ahrendt S.R."/>
            <person name="Lipzen A."/>
            <person name="Sullivan W."/>
            <person name="Andreopoulos W.B."/>
            <person name="Clum A."/>
            <person name="Lindquist E."/>
            <person name="Daum C."/>
            <person name="Ramamoorthy G.K."/>
            <person name="Gryganskyi A."/>
            <person name="Culley D."/>
            <person name="Magnuson J.K."/>
            <person name="James T.Y."/>
            <person name="O'Malley M.A."/>
            <person name="Stajich J.E."/>
            <person name="Spatafora J.W."/>
            <person name="Visel A."/>
            <person name="Grigoriev I.V."/>
        </authorList>
    </citation>
    <scope>NUCLEOTIDE SEQUENCE [LARGE SCALE GENOMIC DNA]</scope>
    <source>
        <strain evidence="2 3">JEL800</strain>
    </source>
</reference>
<dbReference type="AlphaFoldDB" id="A0A1Y2B0A7"/>
<protein>
    <recommendedName>
        <fullName evidence="4">IGFBP N-terminal domain-containing protein</fullName>
    </recommendedName>
</protein>
<feature type="signal peptide" evidence="1">
    <location>
        <begin position="1"/>
        <end position="22"/>
    </location>
</feature>
<evidence type="ECO:0000256" key="1">
    <source>
        <dbReference type="SAM" id="SignalP"/>
    </source>
</evidence>
<name>A0A1Y2B0A7_9FUNG</name>
<evidence type="ECO:0008006" key="4">
    <source>
        <dbReference type="Google" id="ProtNLM"/>
    </source>
</evidence>
<dbReference type="Proteomes" id="UP000193642">
    <property type="component" value="Unassembled WGS sequence"/>
</dbReference>
<dbReference type="EMBL" id="MCGO01000096">
    <property type="protein sequence ID" value="ORY28251.1"/>
    <property type="molecule type" value="Genomic_DNA"/>
</dbReference>
<dbReference type="OrthoDB" id="2166087at2759"/>
<sequence>MPNMQIATIAAFVLSTALTVSAADLKPVPVGGICNVTGQDSVCESNLNCVPTTGNQGICKLKENDVGGECKQDFPNSAVCKAGLVCVDPVLPVDGIPRPGTPGTCQVPTIKPSPVGGVCGGPAKALCESNLDCITASGVDGAQGICALKQSDVGGQCKQVFPNSAVCKQGLVCVEFMQPVNGSPITGAPGTCKLPSDSATTTFIAPVVPTVTAPGYSATAARTAATTLTKINVSGALASKGMACLGISAFIFSLL</sequence>
<feature type="chain" id="PRO_5012214848" description="IGFBP N-terminal domain-containing protein" evidence="1">
    <location>
        <begin position="23"/>
        <end position="255"/>
    </location>
</feature>
<comment type="caution">
    <text evidence="2">The sequence shown here is derived from an EMBL/GenBank/DDBJ whole genome shotgun (WGS) entry which is preliminary data.</text>
</comment>
<gene>
    <name evidence="2" type="ORF">BCR33DRAFT_858166</name>
</gene>
<keyword evidence="3" id="KW-1185">Reference proteome</keyword>